<evidence type="ECO:0000256" key="6">
    <source>
        <dbReference type="ARBA" id="ARBA00022807"/>
    </source>
</evidence>
<dbReference type="EC" id="3.4.19.12" evidence="2"/>
<dbReference type="EMBL" id="KV745234">
    <property type="protein sequence ID" value="OCK76192.1"/>
    <property type="molecule type" value="Genomic_DNA"/>
</dbReference>
<dbReference type="InterPro" id="IPR051346">
    <property type="entry name" value="OTU_Deubiquitinase"/>
</dbReference>
<keyword evidence="4" id="KW-0833">Ubl conjugation pathway</keyword>
<evidence type="ECO:0000256" key="7">
    <source>
        <dbReference type="SAM" id="MobiDB-lite"/>
    </source>
</evidence>
<dbReference type="GO" id="GO:0006508">
    <property type="term" value="P:proteolysis"/>
    <property type="evidence" value="ECO:0007669"/>
    <property type="project" value="UniProtKB-KW"/>
</dbReference>
<dbReference type="Pfam" id="PF12359">
    <property type="entry name" value="DUF3645"/>
    <property type="match status" value="1"/>
</dbReference>
<dbReference type="InterPro" id="IPR046541">
    <property type="entry name" value="DUF6606"/>
</dbReference>
<dbReference type="PANTHER" id="PTHR13367:SF33">
    <property type="entry name" value="P-LOOP CONTAINING NUCLEOSIDE TRIPHOSPHATE HYDROLASE PROTEIN"/>
    <property type="match status" value="1"/>
</dbReference>
<keyword evidence="6" id="KW-0788">Thiol protease</keyword>
<reference evidence="11 12" key="1">
    <citation type="journal article" date="2016" name="Nat. Commun.">
        <title>Ectomycorrhizal ecology is imprinted in the genome of the dominant symbiotic fungus Cenococcum geophilum.</title>
        <authorList>
            <consortium name="DOE Joint Genome Institute"/>
            <person name="Peter M."/>
            <person name="Kohler A."/>
            <person name="Ohm R.A."/>
            <person name="Kuo A."/>
            <person name="Krutzmann J."/>
            <person name="Morin E."/>
            <person name="Arend M."/>
            <person name="Barry K.W."/>
            <person name="Binder M."/>
            <person name="Choi C."/>
            <person name="Clum A."/>
            <person name="Copeland A."/>
            <person name="Grisel N."/>
            <person name="Haridas S."/>
            <person name="Kipfer T."/>
            <person name="LaButti K."/>
            <person name="Lindquist E."/>
            <person name="Lipzen A."/>
            <person name="Maire R."/>
            <person name="Meier B."/>
            <person name="Mihaltcheva S."/>
            <person name="Molinier V."/>
            <person name="Murat C."/>
            <person name="Poggeler S."/>
            <person name="Quandt C.A."/>
            <person name="Sperisen C."/>
            <person name="Tritt A."/>
            <person name="Tisserant E."/>
            <person name="Crous P.W."/>
            <person name="Henrissat B."/>
            <person name="Nehls U."/>
            <person name="Egli S."/>
            <person name="Spatafora J.W."/>
            <person name="Grigoriev I.V."/>
            <person name="Martin F.M."/>
        </authorList>
    </citation>
    <scope>NUCLEOTIDE SEQUENCE [LARGE SCALE GENOMIC DNA]</scope>
    <source>
        <strain evidence="11 12">CBS 459.81</strain>
    </source>
</reference>
<gene>
    <name evidence="11" type="ORF">K432DRAFT_428888</name>
</gene>
<dbReference type="InterPro" id="IPR022105">
    <property type="entry name" value="DUF3645"/>
</dbReference>
<sequence>MALLESVFNHLVLPPKLPGQLDKDVEGIEHSILTRLIRACDTLGKLAGQEFAETWTSIRHSLRVCPNVNQGRLDKTLMLQEFCGLRLKDLLILHVVKQNAALLVRRHVSNGVDTVIFEAFEASPSSEAVLAAENALQWDFPGRAAEIPFDEFVKEPFQDSLATFLEQASMESLERLEAHSSKAKASVIEVRDTTDPALVTQMLMPLLEAVGCSVDVPRLRKRVRDDVNIQNGELPWRRLPFWLVLRVATQRQLCLALGSETGRACYKFLTCTVLAQLLDDCAGELAPELTVMLKAKLCRRLAKLEMDKTQVCSASAAYKQLFGSIGPLFKGIIEKATEQVESAWTNFKKTITRPIPKLPSRADEHALCLSLPNSWEYLSSLLTLPHAKPTYPASLHFPPSSDGAIEQVQKFTDRYFNLARLESRIEAERPSAPESVAGCEVRCLEIGESIADLFTAVGSAYDSNPEQISIFILNLFDLWVQMDKCAVKACPLLRDYHPVFTPELLDVLHLPTLSGMQRLQDIQSHLRDRRRNCRFTHKTIFSEPDKDCFAARYLKQSDRGRILRQQIENASDRSRENKKAEWEDACEKYNDLSRKIADGTCVCSVDINGSRNVRGCTKCWYWRCRKRMDINIHEDFLPKDSVQSAAVVFELDIPSYLAVYRNAAWRIFSDLGHPSKPSASSSPAMLLKDDSRLQTYMKSTANGVSLASATKSFLQTHFKAFKIKVSLSDILLPLGQTFSYYDMRSGTWLKDLDKPLTFQHLCGIHVPRGLQGSVIRPSVHPGPNTDGPSSYEIIASQTKCPSDMSVHEFTSYQRLLSGKTRRWLTMLVELGASNANFSTEDTMHVFSQLAVQAGPAKNDETDLLRDVHLVFRDQSFCQRLTEQIDKHLRNILSNWRETHCMEMLITLSLRLFTLTSGPDHQSAERLLTAARGATLQWISNLRDEVRNATEADVAERAARYGFWAALLCRRTFATFVGSDAKMNAEDLCSFVQASVALQENLVVDPANLPQNLKNLLVRDLKMAYQIQFLIRESIQSNPNSLGAAINKTWSDPANSTGRTYSPWQLLPSPNNRWAVSTITSTASKFTVPQVVHYNLVEGHLLVDGKPLGRLPRDIRASEDVKELFGNQHLLTFPSPLGGMSHVMATRIRGHEIHFGLRGNSVVIRALTMDGPLEYVPRRVFMDNDSFDLPSGLIDNCVHWLNIRSGRLEIRRKPAIWRTRQSDWILDVRSRQAQRKMVFLVDPHSDLCKRVAGIFRHFEEAKRLTVFQPVKGSLSVELRHLELSFFVNRSSLLECRELYAEIDPNQDAGTLYGFESKIVLRDVANNERRSIITALGKLTYKRHGMHVAVRACNTNEYGRFGIDSVLGRLTCPPEPRILYSKAQFHAFTSFVLPDPLTGRTGTEEALHMLRSGYCQPWTPMGDIPASILRVIKGLSPSRDYYPKGKRRLQTVNWNQHLTMNIQHDSYEAFAQEILTKSNRLQSFAQYHEEAMEFKTEIPSHLQTRGQIRRLVYERGSSDSDRLTTGKDTDYKPRDRQASLPQATNVYQIVRLVRKRPFSISMTRDLAAILCDWKLIGGFHNTLESLSSCLSDLIENKISGQWGSLVNLCRHTNAQDPYRLMFRLSLLSFSTNPDMDLIKSLAAFCCLDELKVLPLPSCPSFVEFKLHESPTLGSLLKFIAADYPIFEPDPGRSRAQQDLARENHQILCEAEGRSLARFLLEQWPNSKLSAEEFESTAIDVDLALERIRPEWQRLCQNMELSKYVAQAQGILDRHEGAMDMSAPQAWNAKPTIFWECSRGSVIPSLSGDLLVKYGPLPWDHSPTNHQLLPGKDSTRIVHSPNERNDVTPPKEVIELGKILGSFASSSNDLRQQYGNDLKKSLTALENVSRQPKLQETPPDVNFVRACIEKARATLIDQLERIRNALSAKDDRFHWLQLGSLWPCTTPVTILEQLRSSSDHQFGDNMREGLVSFGVLVTTLQRLLRIKHAQLKGDRHKLFEEWQNTGHENWSPLDFPDWLLLEIDSDVLIRREQVDVAHATISPASGSNSVLQMNMGKGKSSCIVPMATAILANKKQLSRLIAPKALLLQTAQTMQSKIGGLIGREIRHIPFSRRTSTTPNMLQLYSELHREILCCCGVILTTPEHILSYKLSGLQRLADSRLKEAGEMVGFQSWLTRTCRDVLDESDFTLAVKTQLIYPSGPQISVDGHPHRWEVAQMLLSLVVDYLPDLQREFPHSIEVVQRPHGFPMVYFLRTDVEDALHRRIINDISDGRTPFLRLADSTSPVSKGEIERVLSEEDIDFKLVKRVSRFFADRPSARKIVLLVRGLLWNKILLLCLKKRWNVQYGLHPNRYPIAVPFDAKGVPNEQSEFGQPDVAILFTCLAFYYSGLNLSQFRDGLQNVLKSDDPAAKYDRWTYDSDTLPEALHHWNVINVDDQGQVEELWRHLRFNRNVLDYYMNSFVFPVHAKQFGVKLQASGWDVPLFSKSRPGDKETSCAKTTGFSGTNDNKMMLPLTIKQDDLPSLRQTNAEVLTYLLQDRNRQYRLAAWQGKRLTEKGLLQYISNMGIRILIDAGAYILEMDNRSLVKAWLDTDTKAKGAVYFGTDNRAWVQYRGGKENVPLLATPFAENLDECLVYLGQAHTRGIDLKLPQNARGALTLALGQTKDHTVQAAMRLRQLGSTQSVVFFAPPEVHQSILDVCKKRQGDVIDSSHVVSWLLEQTCRANEQLQNLYIAQGMDFCRQTNAQWKNAKFLTDESHREAYLNVIQHPERHTLEQLYGGMTDTQASYHANLSSTELKGFIEELSRQRRAANSSGNAILSSALEEVEQEREVEFQVEEVRQMQKPTHYKALAFPGLHAAVSRFAKTGDLAGEHGYEHAFTALAGTGIGQKYNICRTASRLFVSAEFMRTVEFGKHSPNDNFLRPVEWILWNPCNETALIVVSEEVELLIPVIRANRQTKVHLITYAAPVTKNMLHFNGLLYYVLPRLPVSYTVPDWLSVELGIFAGRLYINFPECAPVAKYLQIADETGAEAPQNNSDKVGVFTKDPVSFLLDWLTLRRMGQDILHTPMGYVCQGRLLHKSHPFFVPRRADAVGVVPPVGGRRTGVGAEDGDTDLEDE</sequence>
<evidence type="ECO:0000256" key="3">
    <source>
        <dbReference type="ARBA" id="ARBA00022670"/>
    </source>
</evidence>
<dbReference type="Proteomes" id="UP000250266">
    <property type="component" value="Unassembled WGS sequence"/>
</dbReference>
<dbReference type="PANTHER" id="PTHR13367">
    <property type="entry name" value="UBIQUITIN THIOESTERASE"/>
    <property type="match status" value="1"/>
</dbReference>
<keyword evidence="5" id="KW-0378">Hydrolase</keyword>
<evidence type="ECO:0000313" key="12">
    <source>
        <dbReference type="Proteomes" id="UP000250266"/>
    </source>
</evidence>
<feature type="region of interest" description="Disordered" evidence="7">
    <location>
        <begin position="1514"/>
        <end position="1534"/>
    </location>
</feature>
<accession>A0A8E2E2I0</accession>
<evidence type="ECO:0000256" key="5">
    <source>
        <dbReference type="ARBA" id="ARBA00022801"/>
    </source>
</evidence>
<dbReference type="InterPro" id="IPR022099">
    <property type="entry name" value="DUF3638"/>
</dbReference>
<feature type="domain" description="DUF3645" evidence="9">
    <location>
        <begin position="2346"/>
        <end position="2378"/>
    </location>
</feature>
<keyword evidence="12" id="KW-1185">Reference proteome</keyword>
<comment type="catalytic activity">
    <reaction evidence="1">
        <text>Thiol-dependent hydrolysis of ester, thioester, amide, peptide and isopeptide bonds formed by the C-terminal Gly of ubiquitin (a 76-residue protein attached to proteins as an intracellular targeting signal).</text>
        <dbReference type="EC" id="3.4.19.12"/>
    </reaction>
</comment>
<evidence type="ECO:0000259" key="10">
    <source>
        <dbReference type="Pfam" id="PF20255"/>
    </source>
</evidence>
<dbReference type="Pfam" id="PF20255">
    <property type="entry name" value="DUF6606"/>
    <property type="match status" value="1"/>
</dbReference>
<dbReference type="GO" id="GO:0004843">
    <property type="term" value="F:cysteine-type deubiquitinase activity"/>
    <property type="evidence" value="ECO:0007669"/>
    <property type="project" value="UniProtKB-EC"/>
</dbReference>
<evidence type="ECO:0000256" key="2">
    <source>
        <dbReference type="ARBA" id="ARBA00012759"/>
    </source>
</evidence>
<protein>
    <recommendedName>
        <fullName evidence="2">ubiquitinyl hydrolase 1</fullName>
        <ecNumber evidence="2">3.4.19.12</ecNumber>
    </recommendedName>
</protein>
<organism evidence="11 12">
    <name type="scientific">Lepidopterella palustris CBS 459.81</name>
    <dbReference type="NCBI Taxonomy" id="1314670"/>
    <lineage>
        <taxon>Eukaryota</taxon>
        <taxon>Fungi</taxon>
        <taxon>Dikarya</taxon>
        <taxon>Ascomycota</taxon>
        <taxon>Pezizomycotina</taxon>
        <taxon>Dothideomycetes</taxon>
        <taxon>Pleosporomycetidae</taxon>
        <taxon>Mytilinidiales</taxon>
        <taxon>Argynnaceae</taxon>
        <taxon>Lepidopterella</taxon>
    </lineage>
</organism>
<evidence type="ECO:0000259" key="9">
    <source>
        <dbReference type="Pfam" id="PF12359"/>
    </source>
</evidence>
<evidence type="ECO:0000313" key="11">
    <source>
        <dbReference type="EMBL" id="OCK76192.1"/>
    </source>
</evidence>
<name>A0A8E2E2I0_9PEZI</name>
<evidence type="ECO:0000259" key="8">
    <source>
        <dbReference type="Pfam" id="PF12340"/>
    </source>
</evidence>
<evidence type="ECO:0000256" key="1">
    <source>
        <dbReference type="ARBA" id="ARBA00000707"/>
    </source>
</evidence>
<proteinExistence type="predicted"/>
<feature type="domain" description="DUF6606" evidence="10">
    <location>
        <begin position="7"/>
        <end position="279"/>
    </location>
</feature>
<evidence type="ECO:0000256" key="4">
    <source>
        <dbReference type="ARBA" id="ARBA00022786"/>
    </source>
</evidence>
<dbReference type="OrthoDB" id="3182339at2759"/>
<keyword evidence="3" id="KW-0645">Protease</keyword>
<feature type="domain" description="DUF3638" evidence="8">
    <location>
        <begin position="2004"/>
        <end position="2227"/>
    </location>
</feature>
<dbReference type="Pfam" id="PF12340">
    <property type="entry name" value="DUF3638"/>
    <property type="match status" value="1"/>
</dbReference>